<dbReference type="InterPro" id="IPR043519">
    <property type="entry name" value="NT_sf"/>
</dbReference>
<dbReference type="EMBL" id="CP003789">
    <property type="protein sequence ID" value="AGA64699.1"/>
    <property type="molecule type" value="Genomic_DNA"/>
</dbReference>
<dbReference type="GO" id="GO:0000049">
    <property type="term" value="F:tRNA binding"/>
    <property type="evidence" value="ECO:0007669"/>
    <property type="project" value="TreeGrafter"/>
</dbReference>
<protein>
    <submittedName>
        <fullName evidence="11">tRNA nucleotidyltransferase</fullName>
        <ecNumber evidence="11">2.7.7.72</ecNumber>
    </submittedName>
</protein>
<evidence type="ECO:0000259" key="10">
    <source>
        <dbReference type="Pfam" id="PF12627"/>
    </source>
</evidence>
<keyword evidence="2 8" id="KW-0808">Transferase</keyword>
<dbReference type="AlphaFoldDB" id="L0ET40"/>
<dbReference type="Proteomes" id="UP000010799">
    <property type="component" value="Chromosome"/>
</dbReference>
<proteinExistence type="inferred from homology"/>
<dbReference type="InterPro" id="IPR032828">
    <property type="entry name" value="PolyA_RNA-bd"/>
</dbReference>
<gene>
    <name evidence="11" type="ordered locus">B488_07070</name>
</gene>
<sequence>MNMLSIADEKWFHSPELTQLLRLLNTQGGTARIVGGAIRDSLMNLEVKDIDIATTLSPKDVMQRAQKAGLKAIPIGISHGTVKVFSHKRIFDVTTLRNDLVTDGRHAQVVFIDDWSIDAHRRDFTINALYADCDGRIIDLVNGLADIQTRTVRFIGNADERISEDYLRILRFFRFFAHYGGKRPDFVGLRAAIRAKNNLKKLSAERIWLEMKKLLEAANPVQSIFWMCRSGIAENIIPESRSFLIKDHLIRLIAEEHKFGWQPDPLLRLAAIIPSHDVVRVTELAKRLRFSSKEKVYLFLCQQPVTITQNTSITELNKLLYQHGKHVIAAKLKIFLATTAVPLNDKDKARIIFLLEETLKWVKPVFPLKGSDILAFGILPGKKVGESLSFLTEVWIDSNFQLSREDLLKYAHDFNIFKR</sequence>
<dbReference type="GO" id="GO:0008033">
    <property type="term" value="P:tRNA processing"/>
    <property type="evidence" value="ECO:0007669"/>
    <property type="project" value="UniProtKB-KW"/>
</dbReference>
<dbReference type="GO" id="GO:0046872">
    <property type="term" value="F:metal ion binding"/>
    <property type="evidence" value="ECO:0007669"/>
    <property type="project" value="UniProtKB-KW"/>
</dbReference>
<evidence type="ECO:0000256" key="3">
    <source>
        <dbReference type="ARBA" id="ARBA00022694"/>
    </source>
</evidence>
<dbReference type="Pfam" id="PF01743">
    <property type="entry name" value="PolyA_pol"/>
    <property type="match status" value="1"/>
</dbReference>
<reference evidence="11 12" key="1">
    <citation type="journal article" date="2012" name="Stand. Genomic Sci.">
        <title>Complete genome sequence of Liberibacter crescens BT-1.</title>
        <authorList>
            <person name="Leonard M.T."/>
            <person name="Fagen J.R."/>
            <person name="Davis-Richardson A.G."/>
            <person name="Davis M.J."/>
            <person name="Triplett E.W."/>
        </authorList>
    </citation>
    <scope>NUCLEOTIDE SEQUENCE [LARGE SCALE GENOMIC DNA]</scope>
    <source>
        <strain evidence="11 12">BT-1</strain>
    </source>
</reference>
<accession>L0ET40</accession>
<keyword evidence="5" id="KW-0479">Metal-binding</keyword>
<dbReference type="PANTHER" id="PTHR46173:SF1">
    <property type="entry name" value="CCA TRNA NUCLEOTIDYLTRANSFERASE 1, MITOCHONDRIAL"/>
    <property type="match status" value="1"/>
</dbReference>
<dbReference type="CDD" id="cd05398">
    <property type="entry name" value="NT_ClassII-CCAase"/>
    <property type="match status" value="1"/>
</dbReference>
<evidence type="ECO:0000256" key="5">
    <source>
        <dbReference type="ARBA" id="ARBA00022723"/>
    </source>
</evidence>
<dbReference type="InterPro" id="IPR002646">
    <property type="entry name" value="PolA_pol_head_dom"/>
</dbReference>
<evidence type="ECO:0000256" key="7">
    <source>
        <dbReference type="ARBA" id="ARBA00022842"/>
    </source>
</evidence>
<comment type="similarity">
    <text evidence="8">Belongs to the tRNA nucleotidyltransferase/poly(A) polymerase family.</text>
</comment>
<keyword evidence="7" id="KW-0460">Magnesium</keyword>
<dbReference type="eggNOG" id="COG0617">
    <property type="taxonomic scope" value="Bacteria"/>
</dbReference>
<dbReference type="GO" id="GO:0000166">
    <property type="term" value="F:nucleotide binding"/>
    <property type="evidence" value="ECO:0007669"/>
    <property type="project" value="UniProtKB-KW"/>
</dbReference>
<comment type="cofactor">
    <cofactor evidence="1">
        <name>Mg(2+)</name>
        <dbReference type="ChEBI" id="CHEBI:18420"/>
    </cofactor>
</comment>
<keyword evidence="12" id="KW-1185">Reference proteome</keyword>
<evidence type="ECO:0000256" key="4">
    <source>
        <dbReference type="ARBA" id="ARBA00022695"/>
    </source>
</evidence>
<keyword evidence="6" id="KW-0547">Nucleotide-binding</keyword>
<evidence type="ECO:0000256" key="1">
    <source>
        <dbReference type="ARBA" id="ARBA00001946"/>
    </source>
</evidence>
<evidence type="ECO:0000256" key="8">
    <source>
        <dbReference type="RuleBase" id="RU003953"/>
    </source>
</evidence>
<keyword evidence="8" id="KW-0694">RNA-binding</keyword>
<evidence type="ECO:0000313" key="12">
    <source>
        <dbReference type="Proteomes" id="UP000010799"/>
    </source>
</evidence>
<dbReference type="Gene3D" id="3.30.460.10">
    <property type="entry name" value="Beta Polymerase, domain 2"/>
    <property type="match status" value="1"/>
</dbReference>
<keyword evidence="4 11" id="KW-0548">Nucleotidyltransferase</keyword>
<organism evidence="11 12">
    <name type="scientific">Liberibacter crescens (strain BT-1)</name>
    <dbReference type="NCBI Taxonomy" id="1215343"/>
    <lineage>
        <taxon>Bacteria</taxon>
        <taxon>Pseudomonadati</taxon>
        <taxon>Pseudomonadota</taxon>
        <taxon>Alphaproteobacteria</taxon>
        <taxon>Hyphomicrobiales</taxon>
        <taxon>Rhizobiaceae</taxon>
        <taxon>Liberibacter</taxon>
    </lineage>
</organism>
<dbReference type="Gene3D" id="1.10.3090.10">
    <property type="entry name" value="cca-adding enzyme, domain 2"/>
    <property type="match status" value="1"/>
</dbReference>
<dbReference type="KEGG" id="lcc:B488_07070"/>
<dbReference type="EC" id="2.7.7.72" evidence="11"/>
<dbReference type="PATRIC" id="fig|1215343.11.peg.728"/>
<dbReference type="PANTHER" id="PTHR46173">
    <property type="entry name" value="CCA TRNA NUCLEOTIDYLTRANSFERASE 1, MITOCHONDRIAL"/>
    <property type="match status" value="1"/>
</dbReference>
<evidence type="ECO:0000259" key="9">
    <source>
        <dbReference type="Pfam" id="PF01743"/>
    </source>
</evidence>
<dbReference type="SUPFAM" id="SSF81301">
    <property type="entry name" value="Nucleotidyltransferase"/>
    <property type="match status" value="1"/>
</dbReference>
<feature type="domain" description="Poly A polymerase head" evidence="9">
    <location>
        <begin position="31"/>
        <end position="153"/>
    </location>
</feature>
<evidence type="ECO:0000256" key="2">
    <source>
        <dbReference type="ARBA" id="ARBA00022679"/>
    </source>
</evidence>
<dbReference type="STRING" id="1215343.B488_07070"/>
<evidence type="ECO:0000256" key="6">
    <source>
        <dbReference type="ARBA" id="ARBA00022741"/>
    </source>
</evidence>
<feature type="domain" description="tRNA nucleotidyltransferase/poly(A) polymerase RNA and SrmB- binding" evidence="10">
    <location>
        <begin position="194"/>
        <end position="240"/>
    </location>
</feature>
<name>L0ET40_LIBCB</name>
<evidence type="ECO:0000313" key="11">
    <source>
        <dbReference type="EMBL" id="AGA64699.1"/>
    </source>
</evidence>
<dbReference type="SUPFAM" id="SSF81891">
    <property type="entry name" value="Poly A polymerase C-terminal region-like"/>
    <property type="match status" value="1"/>
</dbReference>
<dbReference type="HOGENOM" id="CLU_015961_2_3_5"/>
<dbReference type="InterPro" id="IPR050264">
    <property type="entry name" value="Bact_CCA-adding_enz_type3_sf"/>
</dbReference>
<dbReference type="Pfam" id="PF12627">
    <property type="entry name" value="PolyA_pol_RNAbd"/>
    <property type="match status" value="1"/>
</dbReference>
<keyword evidence="3" id="KW-0819">tRNA processing</keyword>
<dbReference type="GO" id="GO:0004810">
    <property type="term" value="F:CCA tRNA nucleotidyltransferase activity"/>
    <property type="evidence" value="ECO:0007669"/>
    <property type="project" value="UniProtKB-EC"/>
</dbReference>